<dbReference type="RefSeq" id="WP_205156305.1">
    <property type="nucleotide sequence ID" value="NZ_JACLYY010000015.1"/>
</dbReference>
<feature type="region of interest" description="Disordered" evidence="1">
    <location>
        <begin position="65"/>
        <end position="122"/>
    </location>
</feature>
<feature type="compositionally biased region" description="Basic and acidic residues" evidence="1">
    <location>
        <begin position="66"/>
        <end position="88"/>
    </location>
</feature>
<gene>
    <name evidence="3" type="ORF">H7U36_13205</name>
</gene>
<sequence length="253" mass="26737">MNRIQFMLELAALLQDISVEERTEAMKYYNDYFDEAGEENEAEIIRELGSPAKVAAEIKAGLGGKAGEEGEFRETGYTDPRFERRESPARPGGPGPDSQRGGTGAGTENGGPSAGYSSNAGSYGQPRGSRTWKIILIVLILLVCSPVVVPVGFALLCVVAGLAIAAFAVFFAFALAAVVVAVVGVVLFFAGMMALVPDLPTGLALIGSGMILAVIGAILTVAAVRLCIIVLPGLFRFFVELCRRPFHRRKAVG</sequence>
<dbReference type="EMBL" id="JACLYY010000015">
    <property type="protein sequence ID" value="MBM6739042.1"/>
    <property type="molecule type" value="Genomic_DNA"/>
</dbReference>
<name>A0ABS2EBL1_9FIRM</name>
<keyword evidence="2" id="KW-1133">Transmembrane helix</keyword>
<organism evidence="3 4">
    <name type="scientific">Faecalicatena fissicatena</name>
    <dbReference type="NCBI Taxonomy" id="290055"/>
    <lineage>
        <taxon>Bacteria</taxon>
        <taxon>Bacillati</taxon>
        <taxon>Bacillota</taxon>
        <taxon>Clostridia</taxon>
        <taxon>Lachnospirales</taxon>
        <taxon>Lachnospiraceae</taxon>
        <taxon>Faecalicatena</taxon>
    </lineage>
</organism>
<feature type="transmembrane region" description="Helical" evidence="2">
    <location>
        <begin position="162"/>
        <end position="190"/>
    </location>
</feature>
<keyword evidence="2" id="KW-0812">Transmembrane</keyword>
<feature type="transmembrane region" description="Helical" evidence="2">
    <location>
        <begin position="202"/>
        <end position="231"/>
    </location>
</feature>
<comment type="caution">
    <text evidence="3">The sequence shown here is derived from an EMBL/GenBank/DDBJ whole genome shotgun (WGS) entry which is preliminary data.</text>
</comment>
<feature type="compositionally biased region" description="Gly residues" evidence="1">
    <location>
        <begin position="101"/>
        <end position="113"/>
    </location>
</feature>
<dbReference type="Proteomes" id="UP000716906">
    <property type="component" value="Unassembled WGS sequence"/>
</dbReference>
<evidence type="ECO:0000313" key="3">
    <source>
        <dbReference type="EMBL" id="MBM6739042.1"/>
    </source>
</evidence>
<feature type="transmembrane region" description="Helical" evidence="2">
    <location>
        <begin position="134"/>
        <end position="156"/>
    </location>
</feature>
<proteinExistence type="predicted"/>
<dbReference type="Pfam" id="PF22564">
    <property type="entry name" value="HAAS"/>
    <property type="match status" value="1"/>
</dbReference>
<accession>A0ABS2EBL1</accession>
<evidence type="ECO:0000256" key="2">
    <source>
        <dbReference type="SAM" id="Phobius"/>
    </source>
</evidence>
<keyword evidence="2" id="KW-0472">Membrane</keyword>
<reference evidence="3 4" key="1">
    <citation type="journal article" date="2021" name="Sci. Rep.">
        <title>The distribution of antibiotic resistance genes in chicken gut microbiota commensals.</title>
        <authorList>
            <person name="Juricova H."/>
            <person name="Matiasovicova J."/>
            <person name="Kubasova T."/>
            <person name="Cejkova D."/>
            <person name="Rychlik I."/>
        </authorList>
    </citation>
    <scope>NUCLEOTIDE SEQUENCE [LARGE SCALE GENOMIC DNA]</scope>
    <source>
        <strain evidence="3 4">An773</strain>
    </source>
</reference>
<protein>
    <submittedName>
        <fullName evidence="3">DUF1700 domain-containing protein</fullName>
    </submittedName>
</protein>
<keyword evidence="4" id="KW-1185">Reference proteome</keyword>
<evidence type="ECO:0000256" key="1">
    <source>
        <dbReference type="SAM" id="MobiDB-lite"/>
    </source>
</evidence>
<evidence type="ECO:0000313" key="4">
    <source>
        <dbReference type="Proteomes" id="UP000716906"/>
    </source>
</evidence>